<dbReference type="AlphaFoldDB" id="A0A1H7EKG0"/>
<dbReference type="Proteomes" id="UP000198866">
    <property type="component" value="Unassembled WGS sequence"/>
</dbReference>
<dbReference type="EMBL" id="FNYE01000083">
    <property type="protein sequence ID" value="SEK14094.1"/>
    <property type="molecule type" value="Genomic_DNA"/>
</dbReference>
<proteinExistence type="predicted"/>
<name>A0A1H7EKG0_9BURK</name>
<sequence length="27" mass="2814">MASLTIKDLSHNAELSVKALSEVRGGS</sequence>
<feature type="non-terminal residue" evidence="1">
    <location>
        <position position="27"/>
    </location>
</feature>
<gene>
    <name evidence="1" type="ORF">SAMN05192539_10838</name>
</gene>
<evidence type="ECO:0000313" key="2">
    <source>
        <dbReference type="Proteomes" id="UP000198866"/>
    </source>
</evidence>
<reference evidence="2" key="1">
    <citation type="submission" date="2016-10" db="EMBL/GenBank/DDBJ databases">
        <authorList>
            <person name="Varghese N."/>
            <person name="Submissions S."/>
        </authorList>
    </citation>
    <scope>NUCLEOTIDE SEQUENCE [LARGE SCALE GENOMIC DNA]</scope>
    <source>
        <strain evidence="2">LMG 26031</strain>
    </source>
</reference>
<organism evidence="1 2">
    <name type="scientific">Paraburkholderia diazotrophica</name>
    <dbReference type="NCBI Taxonomy" id="667676"/>
    <lineage>
        <taxon>Bacteria</taxon>
        <taxon>Pseudomonadati</taxon>
        <taxon>Pseudomonadota</taxon>
        <taxon>Betaproteobacteria</taxon>
        <taxon>Burkholderiales</taxon>
        <taxon>Burkholderiaceae</taxon>
        <taxon>Paraburkholderia</taxon>
    </lineage>
</organism>
<keyword evidence="2" id="KW-1185">Reference proteome</keyword>
<evidence type="ECO:0000313" key="1">
    <source>
        <dbReference type="EMBL" id="SEK14094.1"/>
    </source>
</evidence>
<accession>A0A1H7EKG0</accession>
<protein>
    <submittedName>
        <fullName evidence="1">Uncharacterized protein</fullName>
    </submittedName>
</protein>